<gene>
    <name evidence="2" type="ORF">BA177_11500</name>
</gene>
<dbReference type="AlphaFoldDB" id="A0A193LH00"/>
<dbReference type="GO" id="GO:0016790">
    <property type="term" value="F:thiolester hydrolase activity"/>
    <property type="evidence" value="ECO:0007669"/>
    <property type="project" value="UniProtKB-ARBA"/>
</dbReference>
<protein>
    <submittedName>
        <fullName evidence="2">Thioesterase</fullName>
    </submittedName>
</protein>
<dbReference type="EMBL" id="CP016268">
    <property type="protein sequence ID" value="ANO51741.1"/>
    <property type="molecule type" value="Genomic_DNA"/>
</dbReference>
<dbReference type="SUPFAM" id="SSF54637">
    <property type="entry name" value="Thioesterase/thiol ester dehydrase-isomerase"/>
    <property type="match status" value="1"/>
</dbReference>
<sequence length="158" mass="16574">MSGKAIQDHYAESSSHCYGCGYSNQSGHQLKSYWNGGASTARFTPDAKYVAVPGFVYGGLIASLIDCHGTATAAAALCQSQNRELGDGPVPRFVTASLKVDYLKPTPLGPELELAAMAIDVKDRKVVVDIKLSANGVQCASGKVVAVLMPAGMLDHND</sequence>
<dbReference type="Pfam" id="PF03061">
    <property type="entry name" value="4HBT"/>
    <property type="match status" value="1"/>
</dbReference>
<dbReference type="InterPro" id="IPR006683">
    <property type="entry name" value="Thioestr_dom"/>
</dbReference>
<dbReference type="KEGG" id="woc:BA177_11500"/>
<dbReference type="CDD" id="cd03443">
    <property type="entry name" value="PaaI_thioesterase"/>
    <property type="match status" value="1"/>
</dbReference>
<name>A0A193LH00_9GAMM</name>
<feature type="domain" description="Thioesterase" evidence="1">
    <location>
        <begin position="54"/>
        <end position="134"/>
    </location>
</feature>
<evidence type="ECO:0000259" key="1">
    <source>
        <dbReference type="Pfam" id="PF03061"/>
    </source>
</evidence>
<dbReference type="Proteomes" id="UP000092695">
    <property type="component" value="Chromosome"/>
</dbReference>
<dbReference type="RefSeq" id="WP_068616357.1">
    <property type="nucleotide sequence ID" value="NZ_CP016268.1"/>
</dbReference>
<dbReference type="InterPro" id="IPR029069">
    <property type="entry name" value="HotDog_dom_sf"/>
</dbReference>
<proteinExistence type="predicted"/>
<dbReference type="Gene3D" id="3.10.129.10">
    <property type="entry name" value="Hotdog Thioesterase"/>
    <property type="match status" value="1"/>
</dbReference>
<evidence type="ECO:0000313" key="2">
    <source>
        <dbReference type="EMBL" id="ANO51741.1"/>
    </source>
</evidence>
<reference evidence="2 3" key="1">
    <citation type="submission" date="2016-06" db="EMBL/GenBank/DDBJ databases">
        <title>Complete genome sequence of a deep-branching marine Gamma Proteobacterium Woeseia oceani type strain XK5.</title>
        <authorList>
            <person name="Mu D."/>
            <person name="Du Z."/>
        </authorList>
    </citation>
    <scope>NUCLEOTIDE SEQUENCE [LARGE SCALE GENOMIC DNA]</scope>
    <source>
        <strain evidence="2 3">XK5</strain>
    </source>
</reference>
<evidence type="ECO:0000313" key="3">
    <source>
        <dbReference type="Proteomes" id="UP000092695"/>
    </source>
</evidence>
<dbReference type="OrthoDB" id="9792301at2"/>
<accession>A0A193LH00</accession>
<keyword evidence="3" id="KW-1185">Reference proteome</keyword>
<organism evidence="2 3">
    <name type="scientific">Woeseia oceani</name>
    <dbReference type="NCBI Taxonomy" id="1548547"/>
    <lineage>
        <taxon>Bacteria</taxon>
        <taxon>Pseudomonadati</taxon>
        <taxon>Pseudomonadota</taxon>
        <taxon>Gammaproteobacteria</taxon>
        <taxon>Woeseiales</taxon>
        <taxon>Woeseiaceae</taxon>
        <taxon>Woeseia</taxon>
    </lineage>
</organism>